<reference evidence="2 3" key="1">
    <citation type="submission" date="2020-10" db="EMBL/GenBank/DDBJ databases">
        <title>Phylogeny of dyella-like bacteria.</title>
        <authorList>
            <person name="Fu J."/>
        </authorList>
    </citation>
    <scope>NUCLEOTIDE SEQUENCE [LARGE SCALE GENOMIC DNA]</scope>
    <source>
        <strain evidence="2 3">KACC 19113</strain>
    </source>
</reference>
<protein>
    <submittedName>
        <fullName evidence="2">DUF1579 family protein</fullName>
    </submittedName>
</protein>
<dbReference type="Proteomes" id="UP001620339">
    <property type="component" value="Unassembled WGS sequence"/>
</dbReference>
<proteinExistence type="predicted"/>
<comment type="caution">
    <text evidence="2">The sequence shown here is derived from an EMBL/GenBank/DDBJ whole genome shotgun (WGS) entry which is preliminary data.</text>
</comment>
<dbReference type="RefSeq" id="WP_404612193.1">
    <property type="nucleotide sequence ID" value="NZ_JADIKK010000008.1"/>
</dbReference>
<dbReference type="EMBL" id="JADIKK010000008">
    <property type="protein sequence ID" value="MFK2876437.1"/>
    <property type="molecule type" value="Genomic_DNA"/>
</dbReference>
<gene>
    <name evidence="2" type="ORF">ISP25_05055</name>
</gene>
<organism evidence="2 3">
    <name type="scientific">Rhodanobacter hydrolyticus</name>
    <dbReference type="NCBI Taxonomy" id="2250595"/>
    <lineage>
        <taxon>Bacteria</taxon>
        <taxon>Pseudomonadati</taxon>
        <taxon>Pseudomonadota</taxon>
        <taxon>Gammaproteobacteria</taxon>
        <taxon>Lysobacterales</taxon>
        <taxon>Rhodanobacteraceae</taxon>
        <taxon>Rhodanobacter</taxon>
    </lineage>
</organism>
<keyword evidence="1" id="KW-0732">Signal</keyword>
<feature type="signal peptide" evidence="1">
    <location>
        <begin position="1"/>
        <end position="21"/>
    </location>
</feature>
<dbReference type="Pfam" id="PF07617">
    <property type="entry name" value="DUF1579"/>
    <property type="match status" value="1"/>
</dbReference>
<sequence length="185" mass="20789">MNHLSIFATLAALAVTAHAYAADAPTLTPELQPLDIASGTWQYHGENLATADQKAGKWTWLEECEWSANHAFMSCSFTMNWPDKVVKSQAVSTYNYSDKSYWHYEMFDSDNGGADPFIARMTIAGNTWTHYGNADKKTYRVIYHYVSPTQVTVRIELSSDNVHWATLAQGEGVKDVRATVRNSNR</sequence>
<feature type="chain" id="PRO_5047543115" evidence="1">
    <location>
        <begin position="22"/>
        <end position="185"/>
    </location>
</feature>
<accession>A0ABW8J2W4</accession>
<evidence type="ECO:0000256" key="1">
    <source>
        <dbReference type="SAM" id="SignalP"/>
    </source>
</evidence>
<evidence type="ECO:0000313" key="3">
    <source>
        <dbReference type="Proteomes" id="UP001620339"/>
    </source>
</evidence>
<name>A0ABW8J2W4_9GAMM</name>
<evidence type="ECO:0000313" key="2">
    <source>
        <dbReference type="EMBL" id="MFK2876437.1"/>
    </source>
</evidence>
<dbReference type="InterPro" id="IPR011473">
    <property type="entry name" value="DUF1579"/>
</dbReference>
<keyword evidence="3" id="KW-1185">Reference proteome</keyword>